<dbReference type="SUPFAM" id="SSF52172">
    <property type="entry name" value="CheY-like"/>
    <property type="match status" value="1"/>
</dbReference>
<evidence type="ECO:0000256" key="1">
    <source>
        <dbReference type="ARBA" id="ARBA00018672"/>
    </source>
</evidence>
<sequence length="41" mass="4648">MSQRSSESDIVEGLHCGADDFVTKPFSMAELEARIMRVLKY</sequence>
<evidence type="ECO:0000313" key="6">
    <source>
        <dbReference type="Proteomes" id="UP000238916"/>
    </source>
</evidence>
<comment type="function">
    <text evidence="2">May play the central regulatory role in sporulation. It may be an element of the effector pathway responsible for the activation of sporulation genes in response to nutritional stress. Spo0A may act in concert with spo0H (a sigma factor) to control the expression of some genes that are critical to the sporulation process.</text>
</comment>
<accession>A0A2U3LRG1</accession>
<organism evidence="5 6">
    <name type="scientific">Candidatus Desulfosporosinus infrequens</name>
    <dbReference type="NCBI Taxonomy" id="2043169"/>
    <lineage>
        <taxon>Bacteria</taxon>
        <taxon>Bacillati</taxon>
        <taxon>Bacillota</taxon>
        <taxon>Clostridia</taxon>
        <taxon>Eubacteriales</taxon>
        <taxon>Desulfitobacteriaceae</taxon>
        <taxon>Desulfosporosinus</taxon>
    </lineage>
</organism>
<dbReference type="PROSITE" id="PS50110">
    <property type="entry name" value="RESPONSE_REGULATORY"/>
    <property type="match status" value="1"/>
</dbReference>
<evidence type="ECO:0000256" key="2">
    <source>
        <dbReference type="ARBA" id="ARBA00024867"/>
    </source>
</evidence>
<dbReference type="AlphaFoldDB" id="A0A2U3LRG1"/>
<protein>
    <recommendedName>
        <fullName evidence="1">Stage 0 sporulation protein A homolog</fullName>
    </recommendedName>
</protein>
<dbReference type="Proteomes" id="UP000238916">
    <property type="component" value="Unassembled WGS sequence"/>
</dbReference>
<name>A0A2U3LRG1_9FIRM</name>
<gene>
    <name evidence="5" type="ORF">SBF1_7540002</name>
</gene>
<evidence type="ECO:0000259" key="4">
    <source>
        <dbReference type="PROSITE" id="PS50110"/>
    </source>
</evidence>
<dbReference type="Gene3D" id="6.10.250.690">
    <property type="match status" value="1"/>
</dbReference>
<proteinExistence type="predicted"/>
<dbReference type="InterPro" id="IPR001789">
    <property type="entry name" value="Sig_transdc_resp-reg_receiver"/>
</dbReference>
<reference evidence="6" key="1">
    <citation type="submission" date="2018-02" db="EMBL/GenBank/DDBJ databases">
        <authorList>
            <person name="Hausmann B."/>
        </authorList>
    </citation>
    <scope>NUCLEOTIDE SEQUENCE [LARGE SCALE GENOMIC DNA]</scope>
    <source>
        <strain evidence="6">Peat soil MAG SbF1</strain>
    </source>
</reference>
<feature type="domain" description="Response regulatory" evidence="4">
    <location>
        <begin position="1"/>
        <end position="39"/>
    </location>
</feature>
<dbReference type="GO" id="GO:0000160">
    <property type="term" value="P:phosphorelay signal transduction system"/>
    <property type="evidence" value="ECO:0007669"/>
    <property type="project" value="InterPro"/>
</dbReference>
<evidence type="ECO:0000313" key="5">
    <source>
        <dbReference type="EMBL" id="SPF54468.1"/>
    </source>
</evidence>
<dbReference type="InterPro" id="IPR011006">
    <property type="entry name" value="CheY-like_superfamily"/>
</dbReference>
<evidence type="ECO:0000256" key="3">
    <source>
        <dbReference type="PROSITE-ProRule" id="PRU00169"/>
    </source>
</evidence>
<dbReference type="EMBL" id="OMOF01000728">
    <property type="protein sequence ID" value="SPF54468.1"/>
    <property type="molecule type" value="Genomic_DNA"/>
</dbReference>
<comment type="caution">
    <text evidence="3">Lacks conserved residue(s) required for the propagation of feature annotation.</text>
</comment>